<comment type="caution">
    <text evidence="3">The sequence shown here is derived from an EMBL/GenBank/DDBJ whole genome shotgun (WGS) entry which is preliminary data.</text>
</comment>
<evidence type="ECO:0000313" key="4">
    <source>
        <dbReference type="Proteomes" id="UP000273083"/>
    </source>
</evidence>
<protein>
    <submittedName>
        <fullName evidence="3">Uncharacterized protein</fullName>
    </submittedName>
</protein>
<reference evidence="3 4" key="1">
    <citation type="submission" date="2018-11" db="EMBL/GenBank/DDBJ databases">
        <title>Genomic Encyclopedia of Type Strains, Phase IV (KMG-IV): sequencing the most valuable type-strain genomes for metagenomic binning, comparative biology and taxonomic classification.</title>
        <authorList>
            <person name="Goeker M."/>
        </authorList>
    </citation>
    <scope>NUCLEOTIDE SEQUENCE [LARGE SCALE GENOMIC DNA]</scope>
    <source>
        <strain evidence="3 4">DSM 26537</strain>
    </source>
</reference>
<evidence type="ECO:0000256" key="1">
    <source>
        <dbReference type="SAM" id="MobiDB-lite"/>
    </source>
</evidence>
<keyword evidence="2" id="KW-0472">Membrane</keyword>
<gene>
    <name evidence="3" type="ORF">EDD66_104151</name>
</gene>
<feature type="compositionally biased region" description="Basic and acidic residues" evidence="1">
    <location>
        <begin position="1"/>
        <end position="25"/>
    </location>
</feature>
<dbReference type="OrthoDB" id="192868at2"/>
<evidence type="ECO:0000256" key="2">
    <source>
        <dbReference type="SAM" id="Phobius"/>
    </source>
</evidence>
<dbReference type="Proteomes" id="UP000273083">
    <property type="component" value="Unassembled WGS sequence"/>
</dbReference>
<feature type="region of interest" description="Disordered" evidence="1">
    <location>
        <begin position="1"/>
        <end position="26"/>
    </location>
</feature>
<evidence type="ECO:0000313" key="3">
    <source>
        <dbReference type="EMBL" id="ROR28565.1"/>
    </source>
</evidence>
<dbReference type="RefSeq" id="WP_123609066.1">
    <property type="nucleotide sequence ID" value="NZ_RJVG01000004.1"/>
</dbReference>
<dbReference type="AlphaFoldDB" id="A0A3N1XPJ4"/>
<sequence length="531" mass="59393">MSDFEKDQENMNEITRGDDTQESPKQKRISKWGVSIVSVSVILIGAILFSIFSPSVINTIARVTLSPAKYYQKIEKANLEKQIDVLSEHYGNYIEAYQDSIDNGTSTETSISTALDSTITTNLGLTGLNNIQATILSSSLGLNSKASISFACNDKDITSLDYYLDLDKEDFFIKVPDLNSAYLKTSFTNAAMEPAPFRTKDIYEFFDNNSLTEELLNKLLKKYSIMAIEEVHNVIVKNGEKVTADNISSDYTKLTVEIDEKTSLSIADKILKTAKSDDELRDLFVKLKIYTKEEYETLIQDSLNDIAAEEANISDEDIIIMTVWIDNKGNIMGRDFSYTEGKEKNSFGYKSVRNGTDLGIEAWLTTEGIEILSGKGTLKLSLNGASGDVKFSYNDQSYGTPHIFNLSMKDVKSQYRDSIHYLDGTFTITSETLSAINVTTSFSSKEKQQDIVIDVVQGGVNLANISIASKYTPFSSFEMPKETDTVYDADTELNEYLSTARIEEYLKDINEKINVEGINSIIDSILYSYSY</sequence>
<proteinExistence type="predicted"/>
<name>A0A3N1XPJ4_9FIRM</name>
<keyword evidence="4" id="KW-1185">Reference proteome</keyword>
<organism evidence="3 4">
    <name type="scientific">Mobilisporobacter senegalensis</name>
    <dbReference type="NCBI Taxonomy" id="1329262"/>
    <lineage>
        <taxon>Bacteria</taxon>
        <taxon>Bacillati</taxon>
        <taxon>Bacillota</taxon>
        <taxon>Clostridia</taxon>
        <taxon>Lachnospirales</taxon>
        <taxon>Lachnospiraceae</taxon>
        <taxon>Mobilisporobacter</taxon>
    </lineage>
</organism>
<keyword evidence="2" id="KW-1133">Transmembrane helix</keyword>
<feature type="transmembrane region" description="Helical" evidence="2">
    <location>
        <begin position="32"/>
        <end position="52"/>
    </location>
</feature>
<keyword evidence="2" id="KW-0812">Transmembrane</keyword>
<dbReference type="EMBL" id="RJVG01000004">
    <property type="protein sequence ID" value="ROR28565.1"/>
    <property type="molecule type" value="Genomic_DNA"/>
</dbReference>
<accession>A0A3N1XPJ4</accession>